<dbReference type="Proteomes" id="UP000321249">
    <property type="component" value="Unassembled WGS sequence"/>
</dbReference>
<dbReference type="AlphaFoldDB" id="A0A5C6TWJ0"/>
<comment type="subcellular location">
    <subcellularLocation>
        <location evidence="1">Membrane</location>
        <topology evidence="1">Multi-pass membrane protein</topology>
    </subcellularLocation>
</comment>
<accession>A0A5C6TWJ0</accession>
<dbReference type="GO" id="GO:0009403">
    <property type="term" value="P:toxin biosynthetic process"/>
    <property type="evidence" value="ECO:0007669"/>
    <property type="project" value="InterPro"/>
</dbReference>
<gene>
    <name evidence="6" type="ORF">FRZ32_11675</name>
</gene>
<evidence type="ECO:0000256" key="5">
    <source>
        <dbReference type="SAM" id="Phobius"/>
    </source>
</evidence>
<sequence length="179" mass="18779">MGFTALDIVVLLLVGAGLVTGFLRGFVAELLSLFAWFAAIVALRYFYGPVEKTLEHPIGTASGASVLAFALVFGLVFLGGKLASRRVGERVRSSIVGPIDRVLGAGFGAVKGLIGATLLYLGANLVYDTIWGRSAERPEWMASSRTYPLLHASAEAIVGAVQARRDAGAGNEVAAANRQ</sequence>
<dbReference type="PANTHER" id="PTHR36926:SF1">
    <property type="entry name" value="COLICIN V PRODUCTION PROTEIN"/>
    <property type="match status" value="1"/>
</dbReference>
<feature type="transmembrane region" description="Helical" evidence="5">
    <location>
        <begin position="101"/>
        <end position="123"/>
    </location>
</feature>
<keyword evidence="4 5" id="KW-0472">Membrane</keyword>
<keyword evidence="2 5" id="KW-0812">Transmembrane</keyword>
<dbReference type="RefSeq" id="WP_147043662.1">
    <property type="nucleotide sequence ID" value="NZ_BAABIR010000001.1"/>
</dbReference>
<feature type="transmembrane region" description="Helical" evidence="5">
    <location>
        <begin position="30"/>
        <end position="47"/>
    </location>
</feature>
<feature type="transmembrane region" description="Helical" evidence="5">
    <location>
        <begin position="59"/>
        <end position="80"/>
    </location>
</feature>
<protein>
    <submittedName>
        <fullName evidence="6">CvpA family protein</fullName>
    </submittedName>
</protein>
<dbReference type="Pfam" id="PF02674">
    <property type="entry name" value="Colicin_V"/>
    <property type="match status" value="1"/>
</dbReference>
<evidence type="ECO:0000256" key="3">
    <source>
        <dbReference type="ARBA" id="ARBA00022989"/>
    </source>
</evidence>
<dbReference type="InterPro" id="IPR003825">
    <property type="entry name" value="Colicin-V_CvpA"/>
</dbReference>
<evidence type="ECO:0000256" key="2">
    <source>
        <dbReference type="ARBA" id="ARBA00022692"/>
    </source>
</evidence>
<keyword evidence="7" id="KW-1185">Reference proteome</keyword>
<keyword evidence="3 5" id="KW-1133">Transmembrane helix</keyword>
<evidence type="ECO:0000256" key="4">
    <source>
        <dbReference type="ARBA" id="ARBA00023136"/>
    </source>
</evidence>
<evidence type="ECO:0000313" key="7">
    <source>
        <dbReference type="Proteomes" id="UP000321249"/>
    </source>
</evidence>
<evidence type="ECO:0000256" key="1">
    <source>
        <dbReference type="ARBA" id="ARBA00004141"/>
    </source>
</evidence>
<name>A0A5C6TWJ0_9SPHN</name>
<reference evidence="6 7" key="1">
    <citation type="journal article" date="2015" name="J. Microbiol.">
        <title>Sphingosinicella ginsenosidimutans sp. nov., with ginsenoside converting activity.</title>
        <authorList>
            <person name="Kim J.K."/>
            <person name="Kang M.S."/>
            <person name="Park S.C."/>
            <person name="Kim K.M."/>
            <person name="Choi K."/>
            <person name="Yoon M.H."/>
            <person name="Im W.T."/>
        </authorList>
    </citation>
    <scope>NUCLEOTIDE SEQUENCE [LARGE SCALE GENOMIC DNA]</scope>
    <source>
        <strain evidence="6 7">BS-11</strain>
    </source>
</reference>
<dbReference type="OrthoDB" id="9806894at2"/>
<dbReference type="EMBL" id="VOQQ01000001">
    <property type="protein sequence ID" value="TXC64255.1"/>
    <property type="molecule type" value="Genomic_DNA"/>
</dbReference>
<evidence type="ECO:0000313" key="6">
    <source>
        <dbReference type="EMBL" id="TXC64255.1"/>
    </source>
</evidence>
<feature type="transmembrane region" description="Helical" evidence="5">
    <location>
        <begin position="6"/>
        <end position="23"/>
    </location>
</feature>
<dbReference type="GO" id="GO:0016020">
    <property type="term" value="C:membrane"/>
    <property type="evidence" value="ECO:0007669"/>
    <property type="project" value="UniProtKB-SubCell"/>
</dbReference>
<dbReference type="PANTHER" id="PTHR36926">
    <property type="entry name" value="COLICIN V PRODUCTION PROTEIN"/>
    <property type="match status" value="1"/>
</dbReference>
<organism evidence="6 7">
    <name type="scientific">Allosphingosinicella ginsenosidimutans</name>
    <dbReference type="NCBI Taxonomy" id="1176539"/>
    <lineage>
        <taxon>Bacteria</taxon>
        <taxon>Pseudomonadati</taxon>
        <taxon>Pseudomonadota</taxon>
        <taxon>Alphaproteobacteria</taxon>
        <taxon>Sphingomonadales</taxon>
        <taxon>Sphingomonadaceae</taxon>
        <taxon>Allosphingosinicella</taxon>
    </lineage>
</organism>
<dbReference type="InterPro" id="IPR052719">
    <property type="entry name" value="CvpA-like"/>
</dbReference>
<comment type="caution">
    <text evidence="6">The sequence shown here is derived from an EMBL/GenBank/DDBJ whole genome shotgun (WGS) entry which is preliminary data.</text>
</comment>
<proteinExistence type="predicted"/>